<feature type="transmembrane region" description="Helical" evidence="1">
    <location>
        <begin position="99"/>
        <end position="117"/>
    </location>
</feature>
<protein>
    <submittedName>
        <fullName evidence="2">Uncharacterized protein</fullName>
    </submittedName>
</protein>
<dbReference type="Proteomes" id="UP000258927">
    <property type="component" value="Chromosome"/>
</dbReference>
<keyword evidence="1" id="KW-1133">Transmembrane helix</keyword>
<keyword evidence="1" id="KW-0472">Membrane</keyword>
<accession>A0A2R4MB06</accession>
<dbReference type="STRING" id="1122213.GCA_000423365_03232"/>
<evidence type="ECO:0000313" key="3">
    <source>
        <dbReference type="Proteomes" id="UP000258927"/>
    </source>
</evidence>
<proteinExistence type="predicted"/>
<dbReference type="RefSeq" id="WP_117394840.1">
    <property type="nucleotide sequence ID" value="NZ_CP021330.1"/>
</dbReference>
<dbReference type="KEGG" id="mmyr:MXMO3_00520"/>
<feature type="transmembrane region" description="Helical" evidence="1">
    <location>
        <begin position="123"/>
        <end position="142"/>
    </location>
</feature>
<keyword evidence="3" id="KW-1185">Reference proteome</keyword>
<dbReference type="AlphaFoldDB" id="A0A2R4MB06"/>
<feature type="transmembrane region" description="Helical" evidence="1">
    <location>
        <begin position="32"/>
        <end position="53"/>
    </location>
</feature>
<evidence type="ECO:0000313" key="2">
    <source>
        <dbReference type="EMBL" id="AVX03066.1"/>
    </source>
</evidence>
<keyword evidence="1" id="KW-0812">Transmembrane</keyword>
<evidence type="ECO:0000256" key="1">
    <source>
        <dbReference type="SAM" id="Phobius"/>
    </source>
</evidence>
<dbReference type="EMBL" id="CP021330">
    <property type="protein sequence ID" value="AVX03066.1"/>
    <property type="molecule type" value="Genomic_DNA"/>
</dbReference>
<feature type="transmembrane region" description="Helical" evidence="1">
    <location>
        <begin position="59"/>
        <end position="78"/>
    </location>
</feature>
<name>A0A2R4MB06_9HYPH</name>
<organism evidence="2 3">
    <name type="scientific">Maritalea myrionectae</name>
    <dbReference type="NCBI Taxonomy" id="454601"/>
    <lineage>
        <taxon>Bacteria</taxon>
        <taxon>Pseudomonadati</taxon>
        <taxon>Pseudomonadota</taxon>
        <taxon>Alphaproteobacteria</taxon>
        <taxon>Hyphomicrobiales</taxon>
        <taxon>Devosiaceae</taxon>
        <taxon>Maritalea</taxon>
    </lineage>
</organism>
<gene>
    <name evidence="2" type="ORF">MXMO3_00520</name>
</gene>
<feature type="transmembrane region" description="Helical" evidence="1">
    <location>
        <begin position="149"/>
        <end position="167"/>
    </location>
</feature>
<reference evidence="2 3" key="1">
    <citation type="submission" date="2017-05" db="EMBL/GenBank/DDBJ databases">
        <title>Genome Analysis of Maritalea myrionectae HL2708#5.</title>
        <authorList>
            <consortium name="Cotde Inc.-PKNU"/>
            <person name="Jang D."/>
            <person name="Oh H.-M."/>
        </authorList>
    </citation>
    <scope>NUCLEOTIDE SEQUENCE [LARGE SCALE GENOMIC DNA]</scope>
    <source>
        <strain evidence="2 3">HL2708#5</strain>
    </source>
</reference>
<sequence length="197" mass="21264">MRIDWEPPAPRDGLSGSWDKFVGPGATNAEEVVQLGLGAVIAVALVALFWQGATPDTTIWQWAFVVVLALDIGGGIVTNATSAAKRWYHRAGHGKGQHFLFICAHMLHLGVAAWLFADNPVAFFGIAAGALVLGTLIILFTPLYLQRPVAFGVATLFILLSFVPLLALPNLNWLLPLLALKLLLGHLVKEAPFQPER</sequence>